<keyword evidence="2" id="KW-1185">Reference proteome</keyword>
<dbReference type="EMBL" id="CAJOBP010033118">
    <property type="protein sequence ID" value="CAF4684864.1"/>
    <property type="molecule type" value="Genomic_DNA"/>
</dbReference>
<evidence type="ECO:0000313" key="2">
    <source>
        <dbReference type="Proteomes" id="UP000663873"/>
    </source>
</evidence>
<protein>
    <submittedName>
        <fullName evidence="1">Uncharacterized protein</fullName>
    </submittedName>
</protein>
<comment type="caution">
    <text evidence="1">The sequence shown here is derived from an EMBL/GenBank/DDBJ whole genome shotgun (WGS) entry which is preliminary data.</text>
</comment>
<reference evidence="1" key="1">
    <citation type="submission" date="2021-02" db="EMBL/GenBank/DDBJ databases">
        <authorList>
            <person name="Nowell W R."/>
        </authorList>
    </citation>
    <scope>NUCLEOTIDE SEQUENCE</scope>
</reference>
<name>A0A821HFE4_9BILA</name>
<gene>
    <name evidence="1" type="ORF">UJA718_LOCUS35443</name>
</gene>
<sequence>GAPIPIRVHSIPGIGRHWLELVWNWSELELELVGVGLELVWNWSELELELVGIGLELVGIGWDWNYSGIGLELA</sequence>
<feature type="non-terminal residue" evidence="1">
    <location>
        <position position="1"/>
    </location>
</feature>
<organism evidence="1 2">
    <name type="scientific">Rotaria socialis</name>
    <dbReference type="NCBI Taxonomy" id="392032"/>
    <lineage>
        <taxon>Eukaryota</taxon>
        <taxon>Metazoa</taxon>
        <taxon>Spiralia</taxon>
        <taxon>Gnathifera</taxon>
        <taxon>Rotifera</taxon>
        <taxon>Eurotatoria</taxon>
        <taxon>Bdelloidea</taxon>
        <taxon>Philodinida</taxon>
        <taxon>Philodinidae</taxon>
        <taxon>Rotaria</taxon>
    </lineage>
</organism>
<dbReference type="AlphaFoldDB" id="A0A821HFE4"/>
<proteinExistence type="predicted"/>
<evidence type="ECO:0000313" key="1">
    <source>
        <dbReference type="EMBL" id="CAF4684864.1"/>
    </source>
</evidence>
<dbReference type="Proteomes" id="UP000663873">
    <property type="component" value="Unassembled WGS sequence"/>
</dbReference>
<accession>A0A821HFE4</accession>